<evidence type="ECO:0000313" key="3">
    <source>
        <dbReference type="EMBL" id="SQB98357.1"/>
    </source>
</evidence>
<dbReference type="RefSeq" id="WP_258399815.1">
    <property type="nucleotide sequence ID" value="NZ_UAWL01000006.1"/>
</dbReference>
<protein>
    <submittedName>
        <fullName evidence="3">Lipase family protein</fullName>
    </submittedName>
</protein>
<dbReference type="Proteomes" id="UP000250166">
    <property type="component" value="Unassembled WGS sequence"/>
</dbReference>
<evidence type="ECO:0000256" key="1">
    <source>
        <dbReference type="SAM" id="Coils"/>
    </source>
</evidence>
<feature type="coiled-coil region" evidence="1">
    <location>
        <begin position="296"/>
        <end position="335"/>
    </location>
</feature>
<keyword evidence="1" id="KW-0175">Coiled coil</keyword>
<name>A0A2X3B9C4_9HELI</name>
<feature type="compositionally biased region" description="Basic and acidic residues" evidence="2">
    <location>
        <begin position="523"/>
        <end position="536"/>
    </location>
</feature>
<reference evidence="3 4" key="1">
    <citation type="submission" date="2018-06" db="EMBL/GenBank/DDBJ databases">
        <authorList>
            <consortium name="Pathogen Informatics"/>
            <person name="Doyle S."/>
        </authorList>
    </citation>
    <scope>NUCLEOTIDE SEQUENCE [LARGE SCALE GENOMIC DNA]</scope>
    <source>
        <strain evidence="3 4">NCTC13102</strain>
    </source>
</reference>
<evidence type="ECO:0000256" key="2">
    <source>
        <dbReference type="SAM" id="MobiDB-lite"/>
    </source>
</evidence>
<evidence type="ECO:0000313" key="4">
    <source>
        <dbReference type="Proteomes" id="UP000250166"/>
    </source>
</evidence>
<feature type="region of interest" description="Disordered" evidence="2">
    <location>
        <begin position="523"/>
        <end position="545"/>
    </location>
</feature>
<sequence>MEKNKNIIEHLNDFGKGVYDTFLVTPYNFGDFLGRISGLRDWQNGSVVIKDYYQQETIEEVKLFWRGIASINSWDRAKILFNLAKNEIKNRPMYYLGSFASSGFMSSAIKTGSKVGDIAAKGTFTTTMTSTKILANIREFYPSFKTLNNNICSLYSNNKNYTNLFNQDIIMCSFLQNDNQELTPQPQDLQQEKQKFYYNIQKTNTEFNSYKPIPIISFANPKVAYIQKLNPNNIDSLTKDSPIHLLNALYQCEDYILLDENKEAIVNKKSFNYTSSFYLSFLSNQDSVTDKYLEARKSLYKSISQLKQEKQKQELQELQKQQEKALRDKQRQEQQQARLNKHSNLILESQDKSITIIFLDKLNSNVTSSSNNVQFFNNISMSHLLHIHNNKIDIFTKDKTYLDIQELESLLQEYMNTNTESNNTKQDSPISLDILNSPSTQIFLDSTLLTGSSEIETNPFLFGQLDKDNTIKQDTPTYHFSPKDKENNLGTLTIFLNSCTLTLLNYSLQDSSLNIKLTLTNKESKEKQQQAKDKTKQQTQPEQLKPLSTAMLHPILEDNEIKCPHNGVVQLKSNLGKSITDKNIPFILESDLLYSSIVGCPNPPTKRQVA</sequence>
<dbReference type="EMBL" id="UAWL01000006">
    <property type="protein sequence ID" value="SQB98357.1"/>
    <property type="molecule type" value="Genomic_DNA"/>
</dbReference>
<dbReference type="AlphaFoldDB" id="A0A2X3B9C4"/>
<accession>A0A2X3B9C4</accession>
<proteinExistence type="predicted"/>
<gene>
    <name evidence="3" type="ORF">NCTC13102_00814</name>
</gene>
<organism evidence="3 4">
    <name type="scientific">Helicobacter fennelliae</name>
    <dbReference type="NCBI Taxonomy" id="215"/>
    <lineage>
        <taxon>Bacteria</taxon>
        <taxon>Pseudomonadati</taxon>
        <taxon>Campylobacterota</taxon>
        <taxon>Epsilonproteobacteria</taxon>
        <taxon>Campylobacterales</taxon>
        <taxon>Helicobacteraceae</taxon>
        <taxon>Helicobacter</taxon>
    </lineage>
</organism>